<dbReference type="Pfam" id="PF00817">
    <property type="entry name" value="IMS"/>
    <property type="match status" value="1"/>
</dbReference>
<keyword evidence="11" id="KW-0548">Nucleotidyltransferase</keyword>
<dbReference type="InterPro" id="IPR036420">
    <property type="entry name" value="BRCT_dom_sf"/>
</dbReference>
<dbReference type="PROSITE" id="PS50172">
    <property type="entry name" value="BRCT"/>
    <property type="match status" value="1"/>
</dbReference>
<evidence type="ECO:0000313" key="23">
    <source>
        <dbReference type="EMBL" id="EFJ16487.1"/>
    </source>
</evidence>
<keyword evidence="9" id="KW-0237">DNA synthesis</keyword>
<feature type="region of interest" description="Disordered" evidence="20">
    <location>
        <begin position="660"/>
        <end position="692"/>
    </location>
</feature>
<dbReference type="Pfam" id="PF00533">
    <property type="entry name" value="BRCT"/>
    <property type="match status" value="1"/>
</dbReference>
<evidence type="ECO:0000256" key="15">
    <source>
        <dbReference type="ARBA" id="ARBA00022842"/>
    </source>
</evidence>
<dbReference type="FunFam" id="3.40.1170.60:FF:000003">
    <property type="entry name" value="DNA polymerase eta"/>
    <property type="match status" value="1"/>
</dbReference>
<dbReference type="SUPFAM" id="SSF100879">
    <property type="entry name" value="Lesion bypass DNA polymerase (Y-family), little finger domain"/>
    <property type="match status" value="1"/>
</dbReference>
<dbReference type="GO" id="GO:0006281">
    <property type="term" value="P:DNA repair"/>
    <property type="evidence" value="ECO:0007669"/>
    <property type="project" value="UniProtKB-KW"/>
</dbReference>
<dbReference type="GO" id="GO:0070987">
    <property type="term" value="P:error-free translesion synthesis"/>
    <property type="evidence" value="ECO:0000318"/>
    <property type="project" value="GO_Central"/>
</dbReference>
<dbReference type="GO" id="GO:0042276">
    <property type="term" value="P:error-prone translesion synthesis"/>
    <property type="evidence" value="ECO:0000318"/>
    <property type="project" value="GO_Central"/>
</dbReference>
<name>D8SFY4_SELML</name>
<dbReference type="GO" id="GO:0003684">
    <property type="term" value="F:damaged DNA binding"/>
    <property type="evidence" value="ECO:0007669"/>
    <property type="project" value="InterPro"/>
</dbReference>
<dbReference type="InParanoid" id="D8SFY4"/>
<dbReference type="Proteomes" id="UP000001514">
    <property type="component" value="Unassembled WGS sequence"/>
</dbReference>
<evidence type="ECO:0000256" key="17">
    <source>
        <dbReference type="ARBA" id="ARBA00023204"/>
    </source>
</evidence>
<dbReference type="Pfam" id="PF11799">
    <property type="entry name" value="IMS_C"/>
    <property type="match status" value="1"/>
</dbReference>
<dbReference type="CDD" id="cd17719">
    <property type="entry name" value="BRCT_Rev1"/>
    <property type="match status" value="1"/>
</dbReference>
<accession>D8SFY4</accession>
<dbReference type="FunFam" id="3.40.50.10190:FF:000011">
    <property type="entry name" value="DNA repair protein REV1"/>
    <property type="match status" value="1"/>
</dbReference>
<keyword evidence="17" id="KW-0234">DNA repair</keyword>
<comment type="similarity">
    <text evidence="4">Belongs to the DNA polymerase type-Y family.</text>
</comment>
<evidence type="ECO:0000256" key="7">
    <source>
        <dbReference type="ARBA" id="ARBA00020399"/>
    </source>
</evidence>
<dbReference type="Gene3D" id="1.10.150.20">
    <property type="entry name" value="5' to 3' exonuclease, C-terminal subdomain"/>
    <property type="match status" value="1"/>
</dbReference>
<keyword evidence="15" id="KW-0460">Magnesium</keyword>
<dbReference type="NCBIfam" id="NF002677">
    <property type="entry name" value="PRK02406.1"/>
    <property type="match status" value="1"/>
</dbReference>
<dbReference type="InterPro" id="IPR043502">
    <property type="entry name" value="DNA/RNA_pol_sf"/>
</dbReference>
<evidence type="ECO:0000256" key="5">
    <source>
        <dbReference type="ARBA" id="ARBA00012417"/>
    </source>
</evidence>
<feature type="compositionally biased region" description="Basic and acidic residues" evidence="20">
    <location>
        <begin position="665"/>
        <end position="682"/>
    </location>
</feature>
<dbReference type="PROSITE" id="PS50173">
    <property type="entry name" value="UMUC"/>
    <property type="match status" value="1"/>
</dbReference>
<dbReference type="InterPro" id="IPR017961">
    <property type="entry name" value="DNA_pol_Y-fam_little_finger"/>
</dbReference>
<dbReference type="Gene3D" id="3.40.1170.60">
    <property type="match status" value="1"/>
</dbReference>
<dbReference type="STRING" id="88036.D8SFY4"/>
<dbReference type="InterPro" id="IPR043128">
    <property type="entry name" value="Rev_trsase/Diguanyl_cyclase"/>
</dbReference>
<dbReference type="Pfam" id="PF21999">
    <property type="entry name" value="IMS_HHH_1"/>
    <property type="match status" value="1"/>
</dbReference>
<dbReference type="GO" id="GO:0046872">
    <property type="term" value="F:metal ion binding"/>
    <property type="evidence" value="ECO:0007669"/>
    <property type="project" value="UniProtKB-KW"/>
</dbReference>
<organism evidence="24">
    <name type="scientific">Selaginella moellendorffii</name>
    <name type="common">Spikemoss</name>
    <dbReference type="NCBI Taxonomy" id="88036"/>
    <lineage>
        <taxon>Eukaryota</taxon>
        <taxon>Viridiplantae</taxon>
        <taxon>Streptophyta</taxon>
        <taxon>Embryophyta</taxon>
        <taxon>Tracheophyta</taxon>
        <taxon>Lycopodiopsida</taxon>
        <taxon>Selaginellales</taxon>
        <taxon>Selaginellaceae</taxon>
        <taxon>Selaginella</taxon>
    </lineage>
</organism>
<dbReference type="SMART" id="SM00292">
    <property type="entry name" value="BRCT"/>
    <property type="match status" value="1"/>
</dbReference>
<keyword evidence="16" id="KW-0238">DNA-binding</keyword>
<dbReference type="InterPro" id="IPR001357">
    <property type="entry name" value="BRCT_dom"/>
</dbReference>
<evidence type="ECO:0000256" key="2">
    <source>
        <dbReference type="ARBA" id="ARBA00004123"/>
    </source>
</evidence>
<keyword evidence="14" id="KW-0227">DNA damage</keyword>
<dbReference type="FunCoup" id="D8SFY4">
    <property type="interactions" value="3382"/>
</dbReference>
<dbReference type="GO" id="GO:0003887">
    <property type="term" value="F:DNA-directed DNA polymerase activity"/>
    <property type="evidence" value="ECO:0000318"/>
    <property type="project" value="GO_Central"/>
</dbReference>
<dbReference type="KEGG" id="smo:SELMODRAFT_445125"/>
<evidence type="ECO:0000256" key="20">
    <source>
        <dbReference type="SAM" id="MobiDB-lite"/>
    </source>
</evidence>
<keyword evidence="8" id="KW-0963">Cytoplasm</keyword>
<evidence type="ECO:0000256" key="14">
    <source>
        <dbReference type="ARBA" id="ARBA00022763"/>
    </source>
</evidence>
<dbReference type="HOGENOM" id="CLU_003901_0_2_1"/>
<dbReference type="EMBL" id="GL377618">
    <property type="protein sequence ID" value="EFJ16487.1"/>
    <property type="molecule type" value="Genomic_DNA"/>
</dbReference>
<dbReference type="InterPro" id="IPR036775">
    <property type="entry name" value="DNA_pol_Y-fam_lit_finger_sf"/>
</dbReference>
<evidence type="ECO:0000256" key="10">
    <source>
        <dbReference type="ARBA" id="ARBA00022679"/>
    </source>
</evidence>
<gene>
    <name evidence="23" type="ORF">SELMODRAFT_445125</name>
</gene>
<evidence type="ECO:0000256" key="12">
    <source>
        <dbReference type="ARBA" id="ARBA00022705"/>
    </source>
</evidence>
<comment type="subcellular location">
    <subcellularLocation>
        <location evidence="3">Cytoplasm</location>
    </subcellularLocation>
    <subcellularLocation>
        <location evidence="2">Nucleus</location>
    </subcellularLocation>
</comment>
<evidence type="ECO:0000256" key="9">
    <source>
        <dbReference type="ARBA" id="ARBA00022634"/>
    </source>
</evidence>
<keyword evidence="10" id="KW-0808">Transferase</keyword>
<comment type="catalytic activity">
    <reaction evidence="19">
        <text>DNA(n) + a 2'-deoxyribonucleoside 5'-triphosphate = DNA(n+1) + diphosphate</text>
        <dbReference type="Rhea" id="RHEA:22508"/>
        <dbReference type="Rhea" id="RHEA-COMP:17339"/>
        <dbReference type="Rhea" id="RHEA-COMP:17340"/>
        <dbReference type="ChEBI" id="CHEBI:33019"/>
        <dbReference type="ChEBI" id="CHEBI:61560"/>
        <dbReference type="ChEBI" id="CHEBI:173112"/>
        <dbReference type="EC" id="2.7.7.7"/>
    </reaction>
</comment>
<keyword evidence="12" id="KW-0235">DNA replication</keyword>
<feature type="region of interest" description="Disordered" evidence="20">
    <location>
        <begin position="733"/>
        <end position="753"/>
    </location>
</feature>
<dbReference type="AlphaFoldDB" id="D8SFY4"/>
<evidence type="ECO:0000256" key="11">
    <source>
        <dbReference type="ARBA" id="ARBA00022695"/>
    </source>
</evidence>
<reference evidence="23 24" key="1">
    <citation type="journal article" date="2011" name="Science">
        <title>The Selaginella genome identifies genetic changes associated with the evolution of vascular plants.</title>
        <authorList>
            <person name="Banks J.A."/>
            <person name="Nishiyama T."/>
            <person name="Hasebe M."/>
            <person name="Bowman J.L."/>
            <person name="Gribskov M."/>
            <person name="dePamphilis C."/>
            <person name="Albert V.A."/>
            <person name="Aono N."/>
            <person name="Aoyama T."/>
            <person name="Ambrose B.A."/>
            <person name="Ashton N.W."/>
            <person name="Axtell M.J."/>
            <person name="Barker E."/>
            <person name="Barker M.S."/>
            <person name="Bennetzen J.L."/>
            <person name="Bonawitz N.D."/>
            <person name="Chapple C."/>
            <person name="Cheng C."/>
            <person name="Correa L.G."/>
            <person name="Dacre M."/>
            <person name="DeBarry J."/>
            <person name="Dreyer I."/>
            <person name="Elias M."/>
            <person name="Engstrom E.M."/>
            <person name="Estelle M."/>
            <person name="Feng L."/>
            <person name="Finet C."/>
            <person name="Floyd S.K."/>
            <person name="Frommer W.B."/>
            <person name="Fujita T."/>
            <person name="Gramzow L."/>
            <person name="Gutensohn M."/>
            <person name="Harholt J."/>
            <person name="Hattori M."/>
            <person name="Heyl A."/>
            <person name="Hirai T."/>
            <person name="Hiwatashi Y."/>
            <person name="Ishikawa M."/>
            <person name="Iwata M."/>
            <person name="Karol K.G."/>
            <person name="Koehler B."/>
            <person name="Kolukisaoglu U."/>
            <person name="Kubo M."/>
            <person name="Kurata T."/>
            <person name="Lalonde S."/>
            <person name="Li K."/>
            <person name="Li Y."/>
            <person name="Litt A."/>
            <person name="Lyons E."/>
            <person name="Manning G."/>
            <person name="Maruyama T."/>
            <person name="Michael T.P."/>
            <person name="Mikami K."/>
            <person name="Miyazaki S."/>
            <person name="Morinaga S."/>
            <person name="Murata T."/>
            <person name="Mueller-Roeber B."/>
            <person name="Nelson D.R."/>
            <person name="Obara M."/>
            <person name="Oguri Y."/>
            <person name="Olmstead R.G."/>
            <person name="Onodera N."/>
            <person name="Petersen B.L."/>
            <person name="Pils B."/>
            <person name="Prigge M."/>
            <person name="Rensing S.A."/>
            <person name="Riano-Pachon D.M."/>
            <person name="Roberts A.W."/>
            <person name="Sato Y."/>
            <person name="Scheller H.V."/>
            <person name="Schulz B."/>
            <person name="Schulz C."/>
            <person name="Shakirov E.V."/>
            <person name="Shibagaki N."/>
            <person name="Shinohara N."/>
            <person name="Shippen D.E."/>
            <person name="Soerensen I."/>
            <person name="Sotooka R."/>
            <person name="Sugimoto N."/>
            <person name="Sugita M."/>
            <person name="Sumikawa N."/>
            <person name="Tanurdzic M."/>
            <person name="Theissen G."/>
            <person name="Ulvskov P."/>
            <person name="Wakazuki S."/>
            <person name="Weng J.K."/>
            <person name="Willats W.W."/>
            <person name="Wipf D."/>
            <person name="Wolf P.G."/>
            <person name="Yang L."/>
            <person name="Zimmer A.D."/>
            <person name="Zhu Q."/>
            <person name="Mitros T."/>
            <person name="Hellsten U."/>
            <person name="Loque D."/>
            <person name="Otillar R."/>
            <person name="Salamov A."/>
            <person name="Schmutz J."/>
            <person name="Shapiro H."/>
            <person name="Lindquist E."/>
            <person name="Lucas S."/>
            <person name="Rokhsar D."/>
            <person name="Grigoriev I.V."/>
        </authorList>
    </citation>
    <scope>NUCLEOTIDE SEQUENCE [LARGE SCALE GENOMIC DNA]</scope>
</reference>
<feature type="domain" description="BRCT" evidence="21">
    <location>
        <begin position="80"/>
        <end position="171"/>
    </location>
</feature>
<evidence type="ECO:0000256" key="1">
    <source>
        <dbReference type="ARBA" id="ARBA00001946"/>
    </source>
</evidence>
<dbReference type="FunFam" id="3.30.1490.100:FF:000001">
    <property type="entry name" value="DNA repair protein REV1"/>
    <property type="match status" value="1"/>
</dbReference>
<proteinExistence type="inferred from homology"/>
<dbReference type="Gene3D" id="3.30.1490.100">
    <property type="entry name" value="DNA polymerase, Y-family, little finger domain"/>
    <property type="match status" value="1"/>
</dbReference>
<comment type="cofactor">
    <cofactor evidence="1">
        <name>Mg(2+)</name>
        <dbReference type="ChEBI" id="CHEBI:18420"/>
    </cofactor>
</comment>
<keyword evidence="18" id="KW-0539">Nucleus</keyword>
<keyword evidence="24" id="KW-1185">Reference proteome</keyword>
<evidence type="ECO:0000259" key="21">
    <source>
        <dbReference type="PROSITE" id="PS50172"/>
    </source>
</evidence>
<feature type="compositionally biased region" description="Polar residues" evidence="20">
    <location>
        <begin position="733"/>
        <end position="748"/>
    </location>
</feature>
<dbReference type="Gene3D" id="3.30.70.270">
    <property type="match status" value="1"/>
</dbReference>
<keyword evidence="13" id="KW-0479">Metal-binding</keyword>
<evidence type="ECO:0000256" key="8">
    <source>
        <dbReference type="ARBA" id="ARBA00022490"/>
    </source>
</evidence>
<dbReference type="InterPro" id="IPR022880">
    <property type="entry name" value="DNApol_IV"/>
</dbReference>
<dbReference type="Gramene" id="EFJ16487">
    <property type="protein sequence ID" value="EFJ16487"/>
    <property type="gene ID" value="SELMODRAFT_445125"/>
</dbReference>
<evidence type="ECO:0000256" key="16">
    <source>
        <dbReference type="ARBA" id="ARBA00023125"/>
    </source>
</evidence>
<dbReference type="InterPro" id="IPR053848">
    <property type="entry name" value="IMS_HHH_1"/>
</dbReference>
<evidence type="ECO:0000256" key="6">
    <source>
        <dbReference type="ARBA" id="ARBA00016178"/>
    </source>
</evidence>
<dbReference type="GO" id="GO:0005737">
    <property type="term" value="C:cytoplasm"/>
    <property type="evidence" value="ECO:0007669"/>
    <property type="project" value="UniProtKB-SubCell"/>
</dbReference>
<evidence type="ECO:0000256" key="4">
    <source>
        <dbReference type="ARBA" id="ARBA00010945"/>
    </source>
</evidence>
<feature type="domain" description="UmuC" evidence="22">
    <location>
        <begin position="305"/>
        <end position="484"/>
    </location>
</feature>
<evidence type="ECO:0000259" key="22">
    <source>
        <dbReference type="PROSITE" id="PS50173"/>
    </source>
</evidence>
<evidence type="ECO:0000256" key="3">
    <source>
        <dbReference type="ARBA" id="ARBA00004496"/>
    </source>
</evidence>
<evidence type="ECO:0000256" key="18">
    <source>
        <dbReference type="ARBA" id="ARBA00023242"/>
    </source>
</evidence>
<dbReference type="Gene3D" id="3.40.50.10190">
    <property type="entry name" value="BRCT domain"/>
    <property type="match status" value="1"/>
</dbReference>
<dbReference type="SUPFAM" id="SSF52113">
    <property type="entry name" value="BRCT domain"/>
    <property type="match status" value="1"/>
</dbReference>
<dbReference type="EC" id="2.7.7.7" evidence="5"/>
<evidence type="ECO:0000256" key="13">
    <source>
        <dbReference type="ARBA" id="ARBA00022723"/>
    </source>
</evidence>
<protein>
    <recommendedName>
        <fullName evidence="6">DNA polymerase kappa</fullName>
        <ecNumber evidence="5">2.7.7.7</ecNumber>
    </recommendedName>
    <alternativeName>
        <fullName evidence="7">DNA repair protein REV1</fullName>
    </alternativeName>
</protein>
<dbReference type="InterPro" id="IPR001126">
    <property type="entry name" value="UmuC"/>
</dbReference>
<dbReference type="eggNOG" id="KOG2093">
    <property type="taxonomic scope" value="Eukaryota"/>
</dbReference>
<dbReference type="GO" id="GO:0017125">
    <property type="term" value="F:deoxycytidyl transferase activity"/>
    <property type="evidence" value="ECO:0000318"/>
    <property type="project" value="GO_Central"/>
</dbReference>
<dbReference type="GO" id="GO:0006260">
    <property type="term" value="P:DNA replication"/>
    <property type="evidence" value="ECO:0007669"/>
    <property type="project" value="UniProtKB-KW"/>
</dbReference>
<dbReference type="PANTHER" id="PTHR45990">
    <property type="entry name" value="DNA REPAIR PROTEIN REV1"/>
    <property type="match status" value="1"/>
</dbReference>
<dbReference type="Gene3D" id="6.10.250.1490">
    <property type="match status" value="1"/>
</dbReference>
<sequence>MGRKKEKAISPAPKRPGASWGAGSPASKRSASARTRDEGMGDFGRYMTNKVRKLGEQFQAEASNPEASRGNADENSIEETTSKIFEGISIHVNGFTIPSHQELRTLMLRHGGTFENYFSKTRVTHIICSNLPQSKIKEFRSFSKGLPVLKPGWIVDSIAVGKLLPWASYQLEAIYSNQSTLSSFYGTRKLLQDGTENVEEQELVAEAKPDTSHPNLAGDGAGKEIEYDEQDEEGGAEEVNVEDGLSENEYMEHRRSHSTLDDPNFVQNYFKYSRLHFIGTWRNRYQATVQMQRRVTLDPALEKSIIHVDMDCFFVSVVTRNRPELDGKPVGVCHSDSSKGTGEISSANYEARTFGVKAGMFVKTAKKCCPNLEIVSYDFEGYEQVADKLYEILHRHSPLVQAISCDEAYLDVSGMGDPASIASAIRREIFEATRCTASAGISANILLARLATKKAKPNGQFQIHLQEAEEFMMNLPVEELPGVGWVLREKLHALKLFTCSDLRLLTSETLRKHFGAKTGETLYNHARGIDHRKVQAPQEKKSIGAEAQNFLVTLSEEVASRLRKAAVHGRTFTMKVKKRKSGAGEPEKFMGCGICDNISRSTTLPSGTNSSDVLSRISRQLFGSLNLDVRDVRGVGLQVTRLEDLSNEQGAKEQTRLESWITNSPDKRLKQRTDSKPDRSIEPELPPASEIDPCFLESLPPDLFDELNNAYKGELASIKLSKETEASKVENNGNLFQCEQDSTESDSNLGKARDKKNSDVFDVWDTLSHFQTSESKMLRDMHDIYTSVDSPKHLSQVLVVLNATSHCDEADSDDSISICSKFISQYLLAILYSDLEEVSAVIRLLKRLATKSDGWNRVCACVLPTTQPWQVKPYVLAIEVNSLPLRPSLRGDLIRIDYHSVIEPKLVAQGTLRRSSKACLGWPVESEWYNLDQGGTGTHKQEVCQSGPVNTNENICRMEERVAVDSQTNYDFRKAVNELLAVEIHHGVVREVLENWGVFSGPPVLELEDHEHDLAFKPLCGDEERNETIVEVVENTSGVPPCGEYHCRDRVPHITSHLLRLRRQCDCQVAAFHSDIPLQAADTRARVREIARDALSRGEPLQRHLDDFNCNPPPGKAGGKLTIQSELARMTVARTTKEAEQEPSRTHVATMLWILVIFLVQIHFELAGLGHVSSRCCAASAACEQLLH</sequence>
<dbReference type="GO" id="GO:0005634">
    <property type="term" value="C:nucleus"/>
    <property type="evidence" value="ECO:0007669"/>
    <property type="project" value="UniProtKB-SubCell"/>
</dbReference>
<evidence type="ECO:0000256" key="19">
    <source>
        <dbReference type="ARBA" id="ARBA00049244"/>
    </source>
</evidence>
<dbReference type="SUPFAM" id="SSF56672">
    <property type="entry name" value="DNA/RNA polymerases"/>
    <property type="match status" value="1"/>
</dbReference>
<evidence type="ECO:0000313" key="24">
    <source>
        <dbReference type="Proteomes" id="UP000001514"/>
    </source>
</evidence>
<feature type="region of interest" description="Disordered" evidence="20">
    <location>
        <begin position="1"/>
        <end position="46"/>
    </location>
</feature>
<dbReference type="PANTHER" id="PTHR45990:SF1">
    <property type="entry name" value="DNA REPAIR PROTEIN REV1"/>
    <property type="match status" value="1"/>
</dbReference>
<dbReference type="HAMAP" id="MF_01113">
    <property type="entry name" value="DNApol_IV"/>
    <property type="match status" value="1"/>
</dbReference>